<evidence type="ECO:0000259" key="8">
    <source>
        <dbReference type="Pfam" id="PF00924"/>
    </source>
</evidence>
<keyword evidence="3" id="KW-1003">Cell membrane</keyword>
<keyword evidence="7" id="KW-0997">Cell inner membrane</keyword>
<comment type="subunit">
    <text evidence="7">Homoheptamer.</text>
</comment>
<comment type="caution">
    <text evidence="11">The sequence shown here is derived from an EMBL/GenBank/DDBJ whole genome shotgun (WGS) entry which is preliminary data.</text>
</comment>
<keyword evidence="4 7" id="KW-0812">Transmembrane</keyword>
<dbReference type="Proteomes" id="UP000628017">
    <property type="component" value="Unassembled WGS sequence"/>
</dbReference>
<evidence type="ECO:0000259" key="10">
    <source>
        <dbReference type="Pfam" id="PF21088"/>
    </source>
</evidence>
<keyword evidence="7" id="KW-0406">Ion transport</keyword>
<dbReference type="Gene3D" id="3.30.70.100">
    <property type="match status" value="1"/>
</dbReference>
<name>A0A916QWP9_9RHOB</name>
<sequence length="261" mass="28334">MEWIVALLLNVLYAGLILAAAIWFGGVLQRYIASYAKKHEKIDDMLFSFLGSVARYALLAFAVIFVLARFGIQTASLVAVIGAAGLAIGLALQGTLANLAAGVMLVVFRPFKIGDFVEIGGFSGTVVDVSLFTTELATTDNVQIILPNGEVFGTAIKNYSYHDTRRVDLVLGVSYNTDLKKAESVIKGLVEADERINDLPAPFVKVTNLGDSSVDFTIRAWTDAADFWDVKFDLTRKAKDAFDEAGIDIPFPTRTIVQAEN</sequence>
<dbReference type="GO" id="GO:0005886">
    <property type="term" value="C:plasma membrane"/>
    <property type="evidence" value="ECO:0007669"/>
    <property type="project" value="UniProtKB-SubCell"/>
</dbReference>
<dbReference type="PANTHER" id="PTHR30221:SF1">
    <property type="entry name" value="SMALL-CONDUCTANCE MECHANOSENSITIVE CHANNEL"/>
    <property type="match status" value="1"/>
</dbReference>
<dbReference type="SUPFAM" id="SSF82689">
    <property type="entry name" value="Mechanosensitive channel protein MscS (YggB), C-terminal domain"/>
    <property type="match status" value="1"/>
</dbReference>
<dbReference type="InterPro" id="IPR045275">
    <property type="entry name" value="MscS_archaea/bacteria_type"/>
</dbReference>
<dbReference type="PROSITE" id="PS01246">
    <property type="entry name" value="UPF0003"/>
    <property type="match status" value="1"/>
</dbReference>
<dbReference type="AlphaFoldDB" id="A0A916QWP9"/>
<reference evidence="11" key="1">
    <citation type="journal article" date="2014" name="Int. J. Syst. Evol. Microbiol.">
        <title>Complete genome sequence of Corynebacterium casei LMG S-19264T (=DSM 44701T), isolated from a smear-ripened cheese.</title>
        <authorList>
            <consortium name="US DOE Joint Genome Institute (JGI-PGF)"/>
            <person name="Walter F."/>
            <person name="Albersmeier A."/>
            <person name="Kalinowski J."/>
            <person name="Ruckert C."/>
        </authorList>
    </citation>
    <scope>NUCLEOTIDE SEQUENCE</scope>
    <source>
        <strain evidence="11">CGMCC 1.15880</strain>
    </source>
</reference>
<proteinExistence type="inferred from homology"/>
<comment type="function">
    <text evidence="7">Mechanosensitive channel that participates in the regulation of osmotic pressure changes within the cell, opening in response to stretch forces in the membrane lipid bilayer, without the need for other proteins. Contributes to normal resistance to hypoosmotic shock. Forms an ion channel of 1.0 nanosiemens conductance with a slight preference for anions.</text>
</comment>
<feature type="domain" description="Mechanosensitive ion channel MscS C-terminal" evidence="9">
    <location>
        <begin position="168"/>
        <end position="249"/>
    </location>
</feature>
<comment type="subcellular location">
    <subcellularLocation>
        <location evidence="7">Cell inner membrane</location>
        <topology evidence="7">Multi-pass membrane protein</topology>
    </subcellularLocation>
    <subcellularLocation>
        <location evidence="1">Cell membrane</location>
        <topology evidence="1">Multi-pass membrane protein</topology>
    </subcellularLocation>
</comment>
<feature type="domain" description="Mechanosensitive ion channel transmembrane helices 2/3" evidence="10">
    <location>
        <begin position="54"/>
        <end position="93"/>
    </location>
</feature>
<evidence type="ECO:0000256" key="6">
    <source>
        <dbReference type="ARBA" id="ARBA00023136"/>
    </source>
</evidence>
<dbReference type="InterPro" id="IPR049278">
    <property type="entry name" value="MS_channel_C"/>
</dbReference>
<gene>
    <name evidence="11" type="primary">mscS</name>
    <name evidence="11" type="ORF">GCM10011498_16870</name>
</gene>
<organism evidence="11 12">
    <name type="scientific">Neptunicoccus cionae</name>
    <dbReference type="NCBI Taxonomy" id="2035344"/>
    <lineage>
        <taxon>Bacteria</taxon>
        <taxon>Pseudomonadati</taxon>
        <taxon>Pseudomonadota</taxon>
        <taxon>Alphaproteobacteria</taxon>
        <taxon>Rhodobacterales</taxon>
        <taxon>Paracoccaceae</taxon>
        <taxon>Neptunicoccus</taxon>
    </lineage>
</organism>
<evidence type="ECO:0000256" key="3">
    <source>
        <dbReference type="ARBA" id="ARBA00022475"/>
    </source>
</evidence>
<dbReference type="PANTHER" id="PTHR30221">
    <property type="entry name" value="SMALL-CONDUCTANCE MECHANOSENSITIVE CHANNEL"/>
    <property type="match status" value="1"/>
</dbReference>
<evidence type="ECO:0000256" key="1">
    <source>
        <dbReference type="ARBA" id="ARBA00004651"/>
    </source>
</evidence>
<dbReference type="InterPro" id="IPR006686">
    <property type="entry name" value="MscS_channel_CS"/>
</dbReference>
<keyword evidence="7" id="KW-0813">Transport</keyword>
<dbReference type="InterPro" id="IPR023408">
    <property type="entry name" value="MscS_beta-dom_sf"/>
</dbReference>
<dbReference type="InterPro" id="IPR049142">
    <property type="entry name" value="MS_channel_1st"/>
</dbReference>
<keyword evidence="5 7" id="KW-1133">Transmembrane helix</keyword>
<comment type="similarity">
    <text evidence="2 7">Belongs to the MscS (TC 1.A.23) family.</text>
</comment>
<evidence type="ECO:0000256" key="5">
    <source>
        <dbReference type="ARBA" id="ARBA00022989"/>
    </source>
</evidence>
<keyword evidence="6 7" id="KW-0472">Membrane</keyword>
<evidence type="ECO:0000259" key="9">
    <source>
        <dbReference type="Pfam" id="PF21082"/>
    </source>
</evidence>
<protein>
    <recommendedName>
        <fullName evidence="7">Small-conductance mechanosensitive channel</fullName>
    </recommendedName>
</protein>
<feature type="transmembrane region" description="Helical" evidence="7">
    <location>
        <begin position="53"/>
        <end position="72"/>
    </location>
</feature>
<comment type="caution">
    <text evidence="7">Lacks conserved residue(s) required for the propagation of feature annotation.</text>
</comment>
<evidence type="ECO:0000256" key="7">
    <source>
        <dbReference type="RuleBase" id="RU369025"/>
    </source>
</evidence>
<dbReference type="InterPro" id="IPR010920">
    <property type="entry name" value="LSM_dom_sf"/>
</dbReference>
<accession>A0A916QWP9</accession>
<dbReference type="SUPFAM" id="SSF50182">
    <property type="entry name" value="Sm-like ribonucleoproteins"/>
    <property type="match status" value="1"/>
</dbReference>
<reference evidence="11" key="2">
    <citation type="submission" date="2020-09" db="EMBL/GenBank/DDBJ databases">
        <authorList>
            <person name="Sun Q."/>
            <person name="Zhou Y."/>
        </authorList>
    </citation>
    <scope>NUCLEOTIDE SEQUENCE</scope>
    <source>
        <strain evidence="11">CGMCC 1.15880</strain>
    </source>
</reference>
<feature type="transmembrane region" description="Helical" evidence="7">
    <location>
        <begin position="12"/>
        <end position="32"/>
    </location>
</feature>
<feature type="transmembrane region" description="Helical" evidence="7">
    <location>
        <begin position="78"/>
        <end position="108"/>
    </location>
</feature>
<evidence type="ECO:0000313" key="12">
    <source>
        <dbReference type="Proteomes" id="UP000628017"/>
    </source>
</evidence>
<dbReference type="InterPro" id="IPR011066">
    <property type="entry name" value="MscS_channel_C_sf"/>
</dbReference>
<dbReference type="Pfam" id="PF21082">
    <property type="entry name" value="MS_channel_3rd"/>
    <property type="match status" value="1"/>
</dbReference>
<dbReference type="RefSeq" id="WP_188673324.1">
    <property type="nucleotide sequence ID" value="NZ_BMKA01000002.1"/>
</dbReference>
<dbReference type="EMBL" id="BMKA01000002">
    <property type="protein sequence ID" value="GGA16939.1"/>
    <property type="molecule type" value="Genomic_DNA"/>
</dbReference>
<dbReference type="InterPro" id="IPR011014">
    <property type="entry name" value="MscS_channel_TM-2"/>
</dbReference>
<keyword evidence="7" id="KW-0407">Ion channel</keyword>
<dbReference type="Pfam" id="PF21088">
    <property type="entry name" value="MS_channel_1st"/>
    <property type="match status" value="1"/>
</dbReference>
<dbReference type="Pfam" id="PF00924">
    <property type="entry name" value="MS_channel_2nd"/>
    <property type="match status" value="1"/>
</dbReference>
<evidence type="ECO:0000313" key="11">
    <source>
        <dbReference type="EMBL" id="GGA16939.1"/>
    </source>
</evidence>
<evidence type="ECO:0000256" key="2">
    <source>
        <dbReference type="ARBA" id="ARBA00008017"/>
    </source>
</evidence>
<dbReference type="SUPFAM" id="SSF82861">
    <property type="entry name" value="Mechanosensitive channel protein MscS (YggB), transmembrane region"/>
    <property type="match status" value="1"/>
</dbReference>
<evidence type="ECO:0000256" key="4">
    <source>
        <dbReference type="ARBA" id="ARBA00022692"/>
    </source>
</evidence>
<dbReference type="Gene3D" id="2.30.30.60">
    <property type="match status" value="1"/>
</dbReference>
<keyword evidence="12" id="KW-1185">Reference proteome</keyword>
<dbReference type="InterPro" id="IPR006685">
    <property type="entry name" value="MscS_channel_2nd"/>
</dbReference>
<feature type="domain" description="Mechanosensitive ion channel MscS" evidence="8">
    <location>
        <begin position="95"/>
        <end position="160"/>
    </location>
</feature>
<dbReference type="Gene3D" id="1.10.287.1260">
    <property type="match status" value="1"/>
</dbReference>
<dbReference type="GO" id="GO:0008381">
    <property type="term" value="F:mechanosensitive monoatomic ion channel activity"/>
    <property type="evidence" value="ECO:0007669"/>
    <property type="project" value="InterPro"/>
</dbReference>